<protein>
    <submittedName>
        <fullName evidence="1">NADK3</fullName>
    </submittedName>
</protein>
<proteinExistence type="predicted"/>
<sequence>MIGAGFTRTRLISARKFYSTNPLTGLLCSEIICLSQYVMWIL</sequence>
<organism evidence="1">
    <name type="scientific">Arundo donax</name>
    <name type="common">Giant reed</name>
    <name type="synonym">Donax arundinaceus</name>
    <dbReference type="NCBI Taxonomy" id="35708"/>
    <lineage>
        <taxon>Eukaryota</taxon>
        <taxon>Viridiplantae</taxon>
        <taxon>Streptophyta</taxon>
        <taxon>Embryophyta</taxon>
        <taxon>Tracheophyta</taxon>
        <taxon>Spermatophyta</taxon>
        <taxon>Magnoliopsida</taxon>
        <taxon>Liliopsida</taxon>
        <taxon>Poales</taxon>
        <taxon>Poaceae</taxon>
        <taxon>PACMAD clade</taxon>
        <taxon>Arundinoideae</taxon>
        <taxon>Arundineae</taxon>
        <taxon>Arundo</taxon>
    </lineage>
</organism>
<evidence type="ECO:0000313" key="1">
    <source>
        <dbReference type="EMBL" id="JAE25908.1"/>
    </source>
</evidence>
<name>A0A0A9GZ87_ARUDO</name>
<reference evidence="1" key="1">
    <citation type="submission" date="2014-09" db="EMBL/GenBank/DDBJ databases">
        <authorList>
            <person name="Magalhaes I.L.F."/>
            <person name="Oliveira U."/>
            <person name="Santos F.R."/>
            <person name="Vidigal T.H.D.A."/>
            <person name="Brescovit A.D."/>
            <person name="Santos A.J."/>
        </authorList>
    </citation>
    <scope>NUCLEOTIDE SEQUENCE</scope>
    <source>
        <tissue evidence="1">Shoot tissue taken approximately 20 cm above the soil surface</tissue>
    </source>
</reference>
<dbReference type="EMBL" id="GBRH01171988">
    <property type="protein sequence ID" value="JAE25908.1"/>
    <property type="molecule type" value="Transcribed_RNA"/>
</dbReference>
<accession>A0A0A9GZ87</accession>
<dbReference type="AlphaFoldDB" id="A0A0A9GZ87"/>
<reference evidence="1" key="2">
    <citation type="journal article" date="2015" name="Data Brief">
        <title>Shoot transcriptome of the giant reed, Arundo donax.</title>
        <authorList>
            <person name="Barrero R.A."/>
            <person name="Guerrero F.D."/>
            <person name="Moolhuijzen P."/>
            <person name="Goolsby J.A."/>
            <person name="Tidwell J."/>
            <person name="Bellgard S.E."/>
            <person name="Bellgard M.I."/>
        </authorList>
    </citation>
    <scope>NUCLEOTIDE SEQUENCE</scope>
    <source>
        <tissue evidence="1">Shoot tissue taken approximately 20 cm above the soil surface</tissue>
    </source>
</reference>